<feature type="domain" description="ABC transporter" evidence="4">
    <location>
        <begin position="7"/>
        <end position="237"/>
    </location>
</feature>
<dbReference type="RefSeq" id="WP_142898756.1">
    <property type="nucleotide sequence ID" value="NZ_ML660060.1"/>
</dbReference>
<dbReference type="Gene3D" id="3.40.50.300">
    <property type="entry name" value="P-loop containing nucleotide triphosphate hydrolases"/>
    <property type="match status" value="1"/>
</dbReference>
<dbReference type="InterPro" id="IPR003439">
    <property type="entry name" value="ABC_transporter-like_ATP-bd"/>
</dbReference>
<dbReference type="Proteomes" id="UP000315252">
    <property type="component" value="Unassembled WGS sequence"/>
</dbReference>
<dbReference type="SMART" id="SM00382">
    <property type="entry name" value="AAA"/>
    <property type="match status" value="1"/>
</dbReference>
<dbReference type="AlphaFoldDB" id="A0A545TEY3"/>
<dbReference type="InterPro" id="IPR027417">
    <property type="entry name" value="P-loop_NTPase"/>
</dbReference>
<evidence type="ECO:0000313" key="5">
    <source>
        <dbReference type="EMBL" id="TQV75768.1"/>
    </source>
</evidence>
<dbReference type="GO" id="GO:0005524">
    <property type="term" value="F:ATP binding"/>
    <property type="evidence" value="ECO:0007669"/>
    <property type="project" value="UniProtKB-KW"/>
</dbReference>
<dbReference type="GO" id="GO:0016887">
    <property type="term" value="F:ATP hydrolysis activity"/>
    <property type="evidence" value="ECO:0007669"/>
    <property type="project" value="InterPro"/>
</dbReference>
<keyword evidence="3 5" id="KW-0067">ATP-binding</keyword>
<keyword evidence="1" id="KW-0813">Transport</keyword>
<keyword evidence="2" id="KW-0547">Nucleotide-binding</keyword>
<dbReference type="InterPro" id="IPR051120">
    <property type="entry name" value="ABC_AA/LPS_Transport"/>
</dbReference>
<evidence type="ECO:0000256" key="1">
    <source>
        <dbReference type="ARBA" id="ARBA00022448"/>
    </source>
</evidence>
<evidence type="ECO:0000259" key="4">
    <source>
        <dbReference type="PROSITE" id="PS50893"/>
    </source>
</evidence>
<dbReference type="CDD" id="cd03219">
    <property type="entry name" value="ABC_Mj1267_LivG_branched"/>
    <property type="match status" value="1"/>
</dbReference>
<proteinExistence type="predicted"/>
<evidence type="ECO:0000256" key="3">
    <source>
        <dbReference type="ARBA" id="ARBA00022840"/>
    </source>
</evidence>
<evidence type="ECO:0000313" key="6">
    <source>
        <dbReference type="Proteomes" id="UP000315252"/>
    </source>
</evidence>
<dbReference type="EMBL" id="VHSH01000009">
    <property type="protein sequence ID" value="TQV75768.1"/>
    <property type="molecule type" value="Genomic_DNA"/>
</dbReference>
<dbReference type="PANTHER" id="PTHR45772">
    <property type="entry name" value="CONSERVED COMPONENT OF ABC TRANSPORTER FOR NATURAL AMINO ACIDS-RELATED"/>
    <property type="match status" value="1"/>
</dbReference>
<reference evidence="5 6" key="1">
    <citation type="submission" date="2019-06" db="EMBL/GenBank/DDBJ databases">
        <title>Whole genome sequence for Rhodospirillaceae sp. R148.</title>
        <authorList>
            <person name="Wang G."/>
        </authorList>
    </citation>
    <scope>NUCLEOTIDE SEQUENCE [LARGE SCALE GENOMIC DNA]</scope>
    <source>
        <strain evidence="5 6">R148</strain>
    </source>
</reference>
<sequence length="239" mass="26129">MRADAILETRAVTMRFGGVTALENVDFRLENDELRCLIGPNGAGKSTFFKCLTGLLKPSEGSIYLQGEDCTGIHPHAIARRGVGIKTQVPSVMNTLTAHENIWLSARQAQSSCEANRTTEEVLERLELQDIATDEVATLAHGKRQLVELGIVMAGRPALVLLDEPAAGLTGEEVERMIEVIHELNRDAALVIVEHDMHFVRSIAQTVTVFHQGRVLTEAPVEAVMADPAVRDVYLGKRA</sequence>
<evidence type="ECO:0000256" key="2">
    <source>
        <dbReference type="ARBA" id="ARBA00022741"/>
    </source>
</evidence>
<name>A0A545TEY3_9PROT</name>
<dbReference type="Pfam" id="PF00005">
    <property type="entry name" value="ABC_tran"/>
    <property type="match status" value="1"/>
</dbReference>
<protein>
    <submittedName>
        <fullName evidence="5">ABC transporter ATP-binding protein</fullName>
    </submittedName>
</protein>
<dbReference type="PANTHER" id="PTHR45772:SF8">
    <property type="entry name" value="HIGH-AFFINITY BRANCHED-CHAIN AMINO ACID TRANSPORT ATP-BINDING PROTEIN"/>
    <property type="match status" value="1"/>
</dbReference>
<organism evidence="5 6">
    <name type="scientific">Denitrobaculum tricleocarpae</name>
    <dbReference type="NCBI Taxonomy" id="2591009"/>
    <lineage>
        <taxon>Bacteria</taxon>
        <taxon>Pseudomonadati</taxon>
        <taxon>Pseudomonadota</taxon>
        <taxon>Alphaproteobacteria</taxon>
        <taxon>Rhodospirillales</taxon>
        <taxon>Rhodospirillaceae</taxon>
        <taxon>Denitrobaculum</taxon>
    </lineage>
</organism>
<dbReference type="InterPro" id="IPR003593">
    <property type="entry name" value="AAA+_ATPase"/>
</dbReference>
<keyword evidence="6" id="KW-1185">Reference proteome</keyword>
<dbReference type="PROSITE" id="PS50893">
    <property type="entry name" value="ABC_TRANSPORTER_2"/>
    <property type="match status" value="1"/>
</dbReference>
<dbReference type="GO" id="GO:0005886">
    <property type="term" value="C:plasma membrane"/>
    <property type="evidence" value="ECO:0007669"/>
    <property type="project" value="TreeGrafter"/>
</dbReference>
<comment type="caution">
    <text evidence="5">The sequence shown here is derived from an EMBL/GenBank/DDBJ whole genome shotgun (WGS) entry which is preliminary data.</text>
</comment>
<accession>A0A545TEY3</accession>
<dbReference type="OrthoDB" id="9779872at2"/>
<dbReference type="SUPFAM" id="SSF52540">
    <property type="entry name" value="P-loop containing nucleoside triphosphate hydrolases"/>
    <property type="match status" value="1"/>
</dbReference>
<gene>
    <name evidence="5" type="ORF">FKG95_22925</name>
</gene>